<dbReference type="AlphaFoldDB" id="A0A850ERG3"/>
<proteinExistence type="predicted"/>
<dbReference type="PANTHER" id="PTHR40040">
    <property type="entry name" value="SMALL HYDROPHOBIC PROTEIN-RELATED"/>
    <property type="match status" value="1"/>
</dbReference>
<feature type="transmembrane region" description="Helical" evidence="2">
    <location>
        <begin position="113"/>
        <end position="131"/>
    </location>
</feature>
<gene>
    <name evidence="3" type="ORF">HPT30_18705</name>
</gene>
<dbReference type="RefSeq" id="WP_175372857.1">
    <property type="nucleotide sequence ID" value="NZ_JABWCS010000214.1"/>
</dbReference>
<sequence length="136" mass="15222">MDNYDNEPERSEETSDRKKVILRPRRVDYPRREREHREEYAAEVSPVPTQLQNATVKDRTEDDEVDGTDSGSRVMGYTGLAFGILSLFIWSIVLGPAAAVIGYFAYARGQKTTGAWAIGLGIVAALSYFVMTPFAR</sequence>
<dbReference type="EMBL" id="JABWCS010000214">
    <property type="protein sequence ID" value="NUU62380.1"/>
    <property type="molecule type" value="Genomic_DNA"/>
</dbReference>
<accession>A0A850ERG3</accession>
<keyword evidence="2" id="KW-0472">Membrane</keyword>
<feature type="region of interest" description="Disordered" evidence="1">
    <location>
        <begin position="1"/>
        <end position="47"/>
    </location>
</feature>
<evidence type="ECO:0000256" key="2">
    <source>
        <dbReference type="SAM" id="Phobius"/>
    </source>
</evidence>
<protein>
    <recommendedName>
        <fullName evidence="5">DUF4190 domain-containing protein</fullName>
    </recommendedName>
</protein>
<comment type="caution">
    <text evidence="3">The sequence shown here is derived from an EMBL/GenBank/DDBJ whole genome shotgun (WGS) entry which is preliminary data.</text>
</comment>
<evidence type="ECO:0000313" key="3">
    <source>
        <dbReference type="EMBL" id="NUU62380.1"/>
    </source>
</evidence>
<keyword evidence="4" id="KW-1185">Reference proteome</keyword>
<evidence type="ECO:0000256" key="1">
    <source>
        <dbReference type="SAM" id="MobiDB-lite"/>
    </source>
</evidence>
<dbReference type="InterPro" id="IPR055338">
    <property type="entry name" value="YqfX-like"/>
</dbReference>
<organism evidence="3 4">
    <name type="scientific">Paenibacillus agri</name>
    <dbReference type="NCBI Taxonomy" id="2744309"/>
    <lineage>
        <taxon>Bacteria</taxon>
        <taxon>Bacillati</taxon>
        <taxon>Bacillota</taxon>
        <taxon>Bacilli</taxon>
        <taxon>Bacillales</taxon>
        <taxon>Paenibacillaceae</taxon>
        <taxon>Paenibacillus</taxon>
    </lineage>
</organism>
<dbReference type="PANTHER" id="PTHR40040:SF1">
    <property type="entry name" value="MEMBRANE PROTEIN"/>
    <property type="match status" value="1"/>
</dbReference>
<dbReference type="Proteomes" id="UP000564806">
    <property type="component" value="Unassembled WGS sequence"/>
</dbReference>
<feature type="compositionally biased region" description="Basic and acidic residues" evidence="1">
    <location>
        <begin position="7"/>
        <end position="40"/>
    </location>
</feature>
<keyword evidence="2" id="KW-0812">Transmembrane</keyword>
<name>A0A850ERG3_9BACL</name>
<evidence type="ECO:0008006" key="5">
    <source>
        <dbReference type="Google" id="ProtNLM"/>
    </source>
</evidence>
<keyword evidence="2" id="KW-1133">Transmembrane helix</keyword>
<feature type="transmembrane region" description="Helical" evidence="2">
    <location>
        <begin position="80"/>
        <end position="106"/>
    </location>
</feature>
<reference evidence="3" key="1">
    <citation type="submission" date="2020-06" db="EMBL/GenBank/DDBJ databases">
        <title>Paenibacillus sp. nov., isolated from soil.</title>
        <authorList>
            <person name="Seo Y.L."/>
        </authorList>
    </citation>
    <scope>NUCLEOTIDE SEQUENCE [LARGE SCALE GENOMIC DNA]</scope>
    <source>
        <strain evidence="3">JW14</strain>
    </source>
</reference>
<evidence type="ECO:0000313" key="4">
    <source>
        <dbReference type="Proteomes" id="UP000564806"/>
    </source>
</evidence>